<sequence length="294" mass="33726">MQIVTITPFQCYDTSHPTKLVLPDLVSHCNFEVKINRHHKQAAAESKRWIFQGDNLGSKKRQAVHGLKAGYLTSMCYPHVGYPQLRIYYDFINYLFHLDDLSDDMDKNCTQTIADVVLNSLVSGMTKDYWRRHLSTSSRGSQQRFVETFDFFFFQAVTQQAKDRAKRVMPTLRAYIAERRDNNGCKPCRALIEYANNLDIPDHVMEHSVIRSLGEAANDVVTWSNSKGDPHNMIPVVMNERGLDLQSAVDFVGDLCKKSMDRFNDDKLNNLPSWGPKIEKDVAIYVGGGRLDRW</sequence>
<name>A0A166EHA8_9AGAM</name>
<keyword evidence="4 6" id="KW-0460">Magnesium</keyword>
<keyword evidence="3 6" id="KW-0479">Metal-binding</keyword>
<evidence type="ECO:0000256" key="3">
    <source>
        <dbReference type="ARBA" id="ARBA00022723"/>
    </source>
</evidence>
<dbReference type="InterPro" id="IPR008949">
    <property type="entry name" value="Isoprenoid_synthase_dom_sf"/>
</dbReference>
<dbReference type="SUPFAM" id="SSF48576">
    <property type="entry name" value="Terpenoid synthases"/>
    <property type="match status" value="1"/>
</dbReference>
<reference evidence="7" key="1">
    <citation type="journal article" date="2016" name="Mol. Biol. Evol.">
        <title>Comparative Genomics of Early-Diverging Mushroom-Forming Fungi Provides Insights into the Origins of Lignocellulose Decay Capabilities.</title>
        <authorList>
            <person name="Nagy L.G."/>
            <person name="Riley R."/>
            <person name="Tritt A."/>
            <person name="Adam C."/>
            <person name="Daum C."/>
            <person name="Floudas D."/>
            <person name="Sun H."/>
            <person name="Yadav J.S."/>
            <person name="Pangilinan J."/>
            <person name="Larsson K.H."/>
            <person name="Matsuura K."/>
            <person name="Barry K."/>
            <person name="Labutti K."/>
            <person name="Kuo R."/>
            <person name="Ohm R.A."/>
            <person name="Bhattacharya S.S."/>
            <person name="Shirouzu T."/>
            <person name="Yoshinaga Y."/>
            <person name="Martin F.M."/>
            <person name="Grigoriev I.V."/>
            <person name="Hibbett D.S."/>
        </authorList>
    </citation>
    <scope>NUCLEOTIDE SEQUENCE [LARGE SCALE GENOMIC DNA]</scope>
    <source>
        <strain evidence="7">CBS 109695</strain>
    </source>
</reference>
<evidence type="ECO:0000313" key="7">
    <source>
        <dbReference type="EMBL" id="KZP15766.1"/>
    </source>
</evidence>
<dbReference type="EC" id="4.2.3.-" evidence="6"/>
<evidence type="ECO:0000256" key="2">
    <source>
        <dbReference type="ARBA" id="ARBA00006333"/>
    </source>
</evidence>
<comment type="cofactor">
    <cofactor evidence="1 6">
        <name>Mg(2+)</name>
        <dbReference type="ChEBI" id="CHEBI:18420"/>
    </cofactor>
</comment>
<evidence type="ECO:0000256" key="6">
    <source>
        <dbReference type="RuleBase" id="RU366034"/>
    </source>
</evidence>
<accession>A0A166EHA8</accession>
<dbReference type="EMBL" id="KV417601">
    <property type="protein sequence ID" value="KZP15766.1"/>
    <property type="molecule type" value="Genomic_DNA"/>
</dbReference>
<keyword evidence="5 6" id="KW-0456">Lyase</keyword>
<protein>
    <recommendedName>
        <fullName evidence="6">Terpene synthase</fullName>
        <ecNumber evidence="6">4.2.3.-</ecNumber>
    </recommendedName>
</protein>
<dbReference type="PANTHER" id="PTHR35201:SF4">
    <property type="entry name" value="BETA-PINACENE SYNTHASE-RELATED"/>
    <property type="match status" value="1"/>
</dbReference>
<dbReference type="STRING" id="436010.A0A166EHA8"/>
<evidence type="ECO:0000256" key="1">
    <source>
        <dbReference type="ARBA" id="ARBA00001946"/>
    </source>
</evidence>
<dbReference type="GO" id="GO:0008299">
    <property type="term" value="P:isoprenoid biosynthetic process"/>
    <property type="evidence" value="ECO:0007669"/>
    <property type="project" value="UniProtKB-ARBA"/>
</dbReference>
<dbReference type="PANTHER" id="PTHR35201">
    <property type="entry name" value="TERPENE SYNTHASE"/>
    <property type="match status" value="1"/>
</dbReference>
<gene>
    <name evidence="7" type="ORF">FIBSPDRAFT_895585</name>
</gene>
<dbReference type="Pfam" id="PF19086">
    <property type="entry name" value="Terpene_syn_C_2"/>
    <property type="match status" value="1"/>
</dbReference>
<proteinExistence type="inferred from homology"/>
<dbReference type="OrthoDB" id="2861623at2759"/>
<dbReference type="AlphaFoldDB" id="A0A166EHA8"/>
<evidence type="ECO:0000256" key="5">
    <source>
        <dbReference type="ARBA" id="ARBA00023239"/>
    </source>
</evidence>
<dbReference type="GO" id="GO:0046872">
    <property type="term" value="F:metal ion binding"/>
    <property type="evidence" value="ECO:0007669"/>
    <property type="project" value="UniProtKB-KW"/>
</dbReference>
<organism evidence="7">
    <name type="scientific">Athelia psychrophila</name>
    <dbReference type="NCBI Taxonomy" id="1759441"/>
    <lineage>
        <taxon>Eukaryota</taxon>
        <taxon>Fungi</taxon>
        <taxon>Dikarya</taxon>
        <taxon>Basidiomycota</taxon>
        <taxon>Agaricomycotina</taxon>
        <taxon>Agaricomycetes</taxon>
        <taxon>Agaricomycetidae</taxon>
        <taxon>Atheliales</taxon>
        <taxon>Atheliaceae</taxon>
        <taxon>Athelia</taxon>
    </lineage>
</organism>
<evidence type="ECO:0000256" key="4">
    <source>
        <dbReference type="ARBA" id="ARBA00022842"/>
    </source>
</evidence>
<dbReference type="InterPro" id="IPR034686">
    <property type="entry name" value="Terpene_cyclase-like_2"/>
</dbReference>
<comment type="similarity">
    <text evidence="2 6">Belongs to the terpene synthase family.</text>
</comment>
<dbReference type="GO" id="GO:0010333">
    <property type="term" value="F:terpene synthase activity"/>
    <property type="evidence" value="ECO:0007669"/>
    <property type="project" value="InterPro"/>
</dbReference>
<dbReference type="Gene3D" id="1.10.600.10">
    <property type="entry name" value="Farnesyl Diphosphate Synthase"/>
    <property type="match status" value="1"/>
</dbReference>